<dbReference type="EMBL" id="AEBR01000110">
    <property type="protein sequence ID" value="EFM81238.1"/>
    <property type="molecule type" value="Genomic_DNA"/>
</dbReference>
<accession>A0A125W1T0</accession>
<dbReference type="Proteomes" id="UP000004846">
    <property type="component" value="Unassembled WGS sequence"/>
</dbReference>
<reference evidence="1 2" key="1">
    <citation type="submission" date="2010-07" db="EMBL/GenBank/DDBJ databases">
        <authorList>
            <person name="Sid Ahmed O."/>
        </authorList>
    </citation>
    <scope>NUCLEOTIDE SEQUENCE [LARGE SCALE GENOMIC DNA]</scope>
    <source>
        <strain evidence="1 2">TX4248</strain>
    </source>
</reference>
<gene>
    <name evidence="1" type="ORF">HMPREF9498_03177</name>
</gene>
<dbReference type="HOGENOM" id="CLU_3251010_0_0_9"/>
<evidence type="ECO:0000313" key="2">
    <source>
        <dbReference type="Proteomes" id="UP000004846"/>
    </source>
</evidence>
<comment type="caution">
    <text evidence="1">The sequence shown here is derived from an EMBL/GenBank/DDBJ whole genome shotgun (WGS) entry which is preliminary data.</text>
</comment>
<evidence type="ECO:0000313" key="1">
    <source>
        <dbReference type="EMBL" id="EFM81238.1"/>
    </source>
</evidence>
<protein>
    <submittedName>
        <fullName evidence="1">Uncharacterized protein</fullName>
    </submittedName>
</protein>
<organism evidence="1 2">
    <name type="scientific">Enterococcus faecalis TX4248</name>
    <dbReference type="NCBI Taxonomy" id="749495"/>
    <lineage>
        <taxon>Bacteria</taxon>
        <taxon>Bacillati</taxon>
        <taxon>Bacillota</taxon>
        <taxon>Bacilli</taxon>
        <taxon>Lactobacillales</taxon>
        <taxon>Enterococcaceae</taxon>
        <taxon>Enterococcus</taxon>
    </lineage>
</organism>
<name>A0A125W1T0_ENTFL</name>
<dbReference type="AlphaFoldDB" id="A0A125W1T0"/>
<proteinExistence type="predicted"/>
<sequence length="42" mass="4864">MNKEWLGESFKDSVLQGVRRTIFEFAPFCIPKTKGLSVSLFR</sequence>